<name>A0A516G7Q4_9MICO</name>
<dbReference type="AlphaFoldDB" id="A0A516G7Q4"/>
<keyword evidence="3" id="KW-1185">Reference proteome</keyword>
<evidence type="ECO:0000313" key="2">
    <source>
        <dbReference type="EMBL" id="QDO87549.1"/>
    </source>
</evidence>
<dbReference type="KEGG" id="orz:FNH13_03680"/>
<accession>A0A516G7Q4</accession>
<dbReference type="EMBL" id="CP041616">
    <property type="protein sequence ID" value="QDO87549.1"/>
    <property type="molecule type" value="Genomic_DNA"/>
</dbReference>
<dbReference type="Gene3D" id="1.25.40.10">
    <property type="entry name" value="Tetratricopeptide repeat domain"/>
    <property type="match status" value="1"/>
</dbReference>
<dbReference type="RefSeq" id="WP_143782226.1">
    <property type="nucleotide sequence ID" value="NZ_CP041616.1"/>
</dbReference>
<protein>
    <submittedName>
        <fullName evidence="2">Tetratricopeptide repeat protein</fullName>
    </submittedName>
</protein>
<gene>
    <name evidence="2" type="ORF">FNH13_03680</name>
</gene>
<proteinExistence type="predicted"/>
<evidence type="ECO:0000313" key="3">
    <source>
        <dbReference type="Proteomes" id="UP000315395"/>
    </source>
</evidence>
<reference evidence="2 3" key="1">
    <citation type="submission" date="2019-07" db="EMBL/GenBank/DDBJ databases">
        <title>complete genome sequencing of Ornithinimicrobium sp. H23M54.</title>
        <authorList>
            <person name="Bae J.-W."/>
            <person name="Lee S.-Y."/>
        </authorList>
    </citation>
    <scope>NUCLEOTIDE SEQUENCE [LARGE SCALE GENOMIC DNA]</scope>
    <source>
        <strain evidence="2 3">H23M54</strain>
    </source>
</reference>
<evidence type="ECO:0000256" key="1">
    <source>
        <dbReference type="SAM" id="MobiDB-lite"/>
    </source>
</evidence>
<dbReference type="SUPFAM" id="SSF48452">
    <property type="entry name" value="TPR-like"/>
    <property type="match status" value="1"/>
</dbReference>
<dbReference type="Proteomes" id="UP000315395">
    <property type="component" value="Chromosome"/>
</dbReference>
<sequence length="163" mass="18096">MDHEEYRLRCIELSEAFDRGDFAAAEAGWHELLGRAELPQIDRAVLVHNLALTVSAAGRDDEAESYFDQAIALEQPLMRALARAGKSDWLAGRGRTSEAVAILEQVIAEPWMTWGERDALQRRIIAFREPTAPGKDGGTATATTSQPGFEPESSRKKWFGRRG</sequence>
<organism evidence="2 3">
    <name type="scientific">Ornithinimicrobium ciconiae</name>
    <dbReference type="NCBI Taxonomy" id="2594265"/>
    <lineage>
        <taxon>Bacteria</taxon>
        <taxon>Bacillati</taxon>
        <taxon>Actinomycetota</taxon>
        <taxon>Actinomycetes</taxon>
        <taxon>Micrococcales</taxon>
        <taxon>Ornithinimicrobiaceae</taxon>
        <taxon>Ornithinimicrobium</taxon>
    </lineage>
</organism>
<dbReference type="InterPro" id="IPR011990">
    <property type="entry name" value="TPR-like_helical_dom_sf"/>
</dbReference>
<feature type="region of interest" description="Disordered" evidence="1">
    <location>
        <begin position="129"/>
        <end position="163"/>
    </location>
</feature>